<name>A0A2P8HM54_CHINA</name>
<gene>
    <name evidence="1" type="ORF">CLV51_102138</name>
</gene>
<comment type="caution">
    <text evidence="1">The sequence shown here is derived from an EMBL/GenBank/DDBJ whole genome shotgun (WGS) entry which is preliminary data.</text>
</comment>
<proteinExistence type="predicted"/>
<protein>
    <submittedName>
        <fullName evidence="1">Uncharacterized protein</fullName>
    </submittedName>
</protein>
<reference evidence="1 2" key="1">
    <citation type="submission" date="2018-03" db="EMBL/GenBank/DDBJ databases">
        <title>Genomic Encyclopedia of Archaeal and Bacterial Type Strains, Phase II (KMG-II): from individual species to whole genera.</title>
        <authorList>
            <person name="Goeker M."/>
        </authorList>
    </citation>
    <scope>NUCLEOTIDE SEQUENCE [LARGE SCALE GENOMIC DNA]</scope>
    <source>
        <strain evidence="1 2">DSM 24859</strain>
    </source>
</reference>
<dbReference type="AlphaFoldDB" id="A0A2P8HM54"/>
<evidence type="ECO:0000313" key="2">
    <source>
        <dbReference type="Proteomes" id="UP000240971"/>
    </source>
</evidence>
<dbReference type="RefSeq" id="WP_158266965.1">
    <property type="nucleotide sequence ID" value="NZ_PYAW01000002.1"/>
</dbReference>
<accession>A0A2P8HM54</accession>
<evidence type="ECO:0000313" key="1">
    <source>
        <dbReference type="EMBL" id="PSL47293.1"/>
    </source>
</evidence>
<keyword evidence="2" id="KW-1185">Reference proteome</keyword>
<dbReference type="EMBL" id="PYAW01000002">
    <property type="protein sequence ID" value="PSL47293.1"/>
    <property type="molecule type" value="Genomic_DNA"/>
</dbReference>
<dbReference type="Proteomes" id="UP000240971">
    <property type="component" value="Unassembled WGS sequence"/>
</dbReference>
<sequence>MRHKLLQLPDNKPAVYERPAIIKALIDNGYAHTNLAYSRHDFEEVYHFLRS</sequence>
<organism evidence="1 2">
    <name type="scientific">Chitinophaga niastensis</name>
    <dbReference type="NCBI Taxonomy" id="536980"/>
    <lineage>
        <taxon>Bacteria</taxon>
        <taxon>Pseudomonadati</taxon>
        <taxon>Bacteroidota</taxon>
        <taxon>Chitinophagia</taxon>
        <taxon>Chitinophagales</taxon>
        <taxon>Chitinophagaceae</taxon>
        <taxon>Chitinophaga</taxon>
    </lineage>
</organism>